<proteinExistence type="predicted"/>
<accession>A0A7J3Y0R7</accession>
<dbReference type="Gene3D" id="1.10.10.10">
    <property type="entry name" value="Winged helix-like DNA-binding domain superfamily/Winged helix DNA-binding domain"/>
    <property type="match status" value="1"/>
</dbReference>
<dbReference type="InterPro" id="IPR036390">
    <property type="entry name" value="WH_DNA-bd_sf"/>
</dbReference>
<protein>
    <submittedName>
        <fullName evidence="2">Transcriptional regulator</fullName>
    </submittedName>
</protein>
<dbReference type="AlphaFoldDB" id="A0A7J3Y0R7"/>
<evidence type="ECO:0000259" key="1">
    <source>
        <dbReference type="Pfam" id="PF01978"/>
    </source>
</evidence>
<feature type="domain" description="Transcription regulator TrmB N-terminal" evidence="1">
    <location>
        <begin position="27"/>
        <end position="79"/>
    </location>
</feature>
<sequence length="125" mass="14313">MSSEEYCSIYDIRFLMNRKISIRPTLMKTLRTVLELKKVTADVVAQRTNRPRTIESKYLSELNRMGIVAKIREGRKVYYIEAITAVKDAIAKLGPDVKVEELAHQISMPADIVRFIVEKAKTGKL</sequence>
<dbReference type="InterPro" id="IPR002831">
    <property type="entry name" value="Tscrpt_reg_TrmB_N"/>
</dbReference>
<dbReference type="SUPFAM" id="SSF46785">
    <property type="entry name" value="Winged helix' DNA-binding domain"/>
    <property type="match status" value="1"/>
</dbReference>
<organism evidence="2">
    <name type="scientific">Thermogladius calderae</name>
    <dbReference type="NCBI Taxonomy" id="1200300"/>
    <lineage>
        <taxon>Archaea</taxon>
        <taxon>Thermoproteota</taxon>
        <taxon>Thermoprotei</taxon>
        <taxon>Desulfurococcales</taxon>
        <taxon>Desulfurococcaceae</taxon>
        <taxon>Thermogladius</taxon>
    </lineage>
</organism>
<evidence type="ECO:0000313" key="2">
    <source>
        <dbReference type="EMBL" id="HHP68395.1"/>
    </source>
</evidence>
<comment type="caution">
    <text evidence="2">The sequence shown here is derived from an EMBL/GenBank/DDBJ whole genome shotgun (WGS) entry which is preliminary data.</text>
</comment>
<reference evidence="2" key="1">
    <citation type="journal article" date="2020" name="mSystems">
        <title>Genome- and Community-Level Interaction Insights into Carbon Utilization and Element Cycling Functions of Hydrothermarchaeota in Hydrothermal Sediment.</title>
        <authorList>
            <person name="Zhou Z."/>
            <person name="Liu Y."/>
            <person name="Xu W."/>
            <person name="Pan J."/>
            <person name="Luo Z.H."/>
            <person name="Li M."/>
        </authorList>
    </citation>
    <scope>NUCLEOTIDE SEQUENCE [LARGE SCALE GENOMIC DNA]</scope>
    <source>
        <strain evidence="2">SpSt-110</strain>
    </source>
</reference>
<dbReference type="Pfam" id="PF01978">
    <property type="entry name" value="TrmB"/>
    <property type="match status" value="1"/>
</dbReference>
<gene>
    <name evidence="2" type="ORF">ENM60_06425</name>
</gene>
<dbReference type="InterPro" id="IPR036388">
    <property type="entry name" value="WH-like_DNA-bd_sf"/>
</dbReference>
<dbReference type="EMBL" id="DRYK01000083">
    <property type="protein sequence ID" value="HHP68395.1"/>
    <property type="molecule type" value="Genomic_DNA"/>
</dbReference>
<name>A0A7J3Y0R7_9CREN</name>